<sequence>MNTLIDLENISSVDRDIIDAILQNPQLFETQIRQRWTRLQERRLRDELAIRDGQGEEFEWFEGEMLSPEWRALLNREDLQLQHLAELVMEDQDQANDAAAADDRAAPAENNAAEDHPAPAENEEEAAARMEPEQEAAFPMEDPAEENNAPMIEPLTGPFHVVNGAAELHDQARYEAEDPESRVYYSHRVRLEPGEAQLVGSAFDNGAVRVETMRFPPEGISVQLPATINGREVSAALTRVNGVRVVVINGIVLWATPNTDDFSCQIFMDKDERAFRYYDYHNRINFDLI</sequence>
<name>A0ABN7SPM5_OIKDI</name>
<accession>A0ABN7SPM5</accession>
<reference evidence="2 3" key="1">
    <citation type="submission" date="2021-04" db="EMBL/GenBank/DDBJ databases">
        <authorList>
            <person name="Bliznina A."/>
        </authorList>
    </citation>
    <scope>NUCLEOTIDE SEQUENCE [LARGE SCALE GENOMIC DNA]</scope>
</reference>
<evidence type="ECO:0000313" key="3">
    <source>
        <dbReference type="Proteomes" id="UP001158576"/>
    </source>
</evidence>
<dbReference type="EMBL" id="OU015570">
    <property type="protein sequence ID" value="CAG5101505.1"/>
    <property type="molecule type" value="Genomic_DNA"/>
</dbReference>
<protein>
    <submittedName>
        <fullName evidence="2">Oidioi.mRNA.OKI2018_I69.YSR.g17155.t1.cds</fullName>
    </submittedName>
</protein>
<evidence type="ECO:0000313" key="2">
    <source>
        <dbReference type="EMBL" id="CAG5101505.1"/>
    </source>
</evidence>
<gene>
    <name evidence="2" type="ORF">OKIOD_LOCUS8713</name>
</gene>
<evidence type="ECO:0000256" key="1">
    <source>
        <dbReference type="SAM" id="MobiDB-lite"/>
    </source>
</evidence>
<organism evidence="2 3">
    <name type="scientific">Oikopleura dioica</name>
    <name type="common">Tunicate</name>
    <dbReference type="NCBI Taxonomy" id="34765"/>
    <lineage>
        <taxon>Eukaryota</taxon>
        <taxon>Metazoa</taxon>
        <taxon>Chordata</taxon>
        <taxon>Tunicata</taxon>
        <taxon>Appendicularia</taxon>
        <taxon>Copelata</taxon>
        <taxon>Oikopleuridae</taxon>
        <taxon>Oikopleura</taxon>
    </lineage>
</organism>
<dbReference type="Proteomes" id="UP001158576">
    <property type="component" value="Chromosome YSR"/>
</dbReference>
<keyword evidence="3" id="KW-1185">Reference proteome</keyword>
<proteinExistence type="predicted"/>
<feature type="region of interest" description="Disordered" evidence="1">
    <location>
        <begin position="94"/>
        <end position="135"/>
    </location>
</feature>